<dbReference type="Proteomes" id="UP000184066">
    <property type="component" value="Unassembled WGS sequence"/>
</dbReference>
<proteinExistence type="predicted"/>
<name>A0A1M7U224_9RHOB</name>
<evidence type="ECO:0000313" key="1">
    <source>
        <dbReference type="EMBL" id="SHN76963.1"/>
    </source>
</evidence>
<dbReference type="OrthoDB" id="7871827at2"/>
<dbReference type="STRING" id="1189325.SAMN04488119_101395"/>
<accession>A0A1M7U224</accession>
<protein>
    <submittedName>
        <fullName evidence="1">Uncharacterized protein</fullName>
    </submittedName>
</protein>
<gene>
    <name evidence="1" type="ORF">SAMN05216200_11427</name>
</gene>
<dbReference type="RefSeq" id="WP_072748437.1">
    <property type="nucleotide sequence ID" value="NZ_FOHL01000001.1"/>
</dbReference>
<dbReference type="AlphaFoldDB" id="A0A1M7U224"/>
<keyword evidence="2" id="KW-1185">Reference proteome</keyword>
<evidence type="ECO:0000313" key="2">
    <source>
        <dbReference type="Proteomes" id="UP000184066"/>
    </source>
</evidence>
<sequence>MSDLFKPCEGVPLALFAGAFWTWRADALGLDPDAHGLAFVLTPEGGGAAIRAEATPDAAGFLVEVPGSRTAAATPGRWAWSAVIMRLADGEIAHGPRGFVQVMPAPADGDAPDARSRNRRILDAITARIEGRITKDAESYTIEGRSIARTPLEVLDKLRTRYARLVAAEDGRGGVRWKRMTLR</sequence>
<organism evidence="1 2">
    <name type="scientific">Oceanicella actignis</name>
    <dbReference type="NCBI Taxonomy" id="1189325"/>
    <lineage>
        <taxon>Bacteria</taxon>
        <taxon>Pseudomonadati</taxon>
        <taxon>Pseudomonadota</taxon>
        <taxon>Alphaproteobacteria</taxon>
        <taxon>Rhodobacterales</taxon>
        <taxon>Paracoccaceae</taxon>
        <taxon>Oceanicella</taxon>
    </lineage>
</organism>
<reference evidence="1 2" key="1">
    <citation type="submission" date="2016-12" db="EMBL/GenBank/DDBJ databases">
        <authorList>
            <person name="Song W.-J."/>
            <person name="Kurnit D.M."/>
        </authorList>
    </citation>
    <scope>NUCLEOTIDE SEQUENCE [LARGE SCALE GENOMIC DNA]</scope>
    <source>
        <strain evidence="1 2">CGMCC 1.10808</strain>
    </source>
</reference>
<dbReference type="EMBL" id="FRDL01000014">
    <property type="protein sequence ID" value="SHN76963.1"/>
    <property type="molecule type" value="Genomic_DNA"/>
</dbReference>